<name>A0A9Y2MVM0_9PSEU</name>
<dbReference type="EMBL" id="CP127294">
    <property type="protein sequence ID" value="WIX76872.1"/>
    <property type="molecule type" value="Genomic_DNA"/>
</dbReference>
<feature type="compositionally biased region" description="Basic and acidic residues" evidence="1">
    <location>
        <begin position="13"/>
        <end position="27"/>
    </location>
</feature>
<dbReference type="AlphaFoldDB" id="A0A9Y2MVM0"/>
<evidence type="ECO:0000313" key="3">
    <source>
        <dbReference type="Proteomes" id="UP001236014"/>
    </source>
</evidence>
<dbReference type="RefSeq" id="WP_285967619.1">
    <property type="nucleotide sequence ID" value="NZ_CP127294.1"/>
</dbReference>
<protein>
    <submittedName>
        <fullName evidence="2">Uncharacterized protein</fullName>
    </submittedName>
</protein>
<accession>A0A9Y2MVM0</accession>
<dbReference type="KEGG" id="acab:QRX50_36425"/>
<organism evidence="2 3">
    <name type="scientific">Amycolatopsis carbonis</name>
    <dbReference type="NCBI Taxonomy" id="715471"/>
    <lineage>
        <taxon>Bacteria</taxon>
        <taxon>Bacillati</taxon>
        <taxon>Actinomycetota</taxon>
        <taxon>Actinomycetes</taxon>
        <taxon>Pseudonocardiales</taxon>
        <taxon>Pseudonocardiaceae</taxon>
        <taxon>Amycolatopsis</taxon>
    </lineage>
</organism>
<reference evidence="2 3" key="1">
    <citation type="submission" date="2023-06" db="EMBL/GenBank/DDBJ databases">
        <authorList>
            <person name="Oyuntsetseg B."/>
            <person name="Kim S.B."/>
        </authorList>
    </citation>
    <scope>NUCLEOTIDE SEQUENCE [LARGE SCALE GENOMIC DNA]</scope>
    <source>
        <strain evidence="2 3">2-15</strain>
    </source>
</reference>
<evidence type="ECO:0000256" key="1">
    <source>
        <dbReference type="SAM" id="MobiDB-lite"/>
    </source>
</evidence>
<evidence type="ECO:0000313" key="2">
    <source>
        <dbReference type="EMBL" id="WIX76872.1"/>
    </source>
</evidence>
<keyword evidence="3" id="KW-1185">Reference proteome</keyword>
<sequence length="65" mass="7102">MAAGFADVDTEGLMDRQQAEHGEDQTHDQVPGAQGPSSQVEPHPLTPRFSRSDRGFPLDYFSQSA</sequence>
<dbReference type="Proteomes" id="UP001236014">
    <property type="component" value="Chromosome"/>
</dbReference>
<feature type="region of interest" description="Disordered" evidence="1">
    <location>
        <begin position="1"/>
        <end position="65"/>
    </location>
</feature>
<proteinExistence type="predicted"/>
<gene>
    <name evidence="2" type="ORF">QRX50_36425</name>
</gene>